<name>A0ACB8URI2_9EURO</name>
<reference evidence="1" key="1">
    <citation type="journal article" date="2022" name="bioRxiv">
        <title>Population genetic analysis of Ophidiomyces ophidiicola, the causative agent of snake fungal disease, indicates recent introductions to the USA.</title>
        <authorList>
            <person name="Ladner J.T."/>
            <person name="Palmer J.M."/>
            <person name="Ettinger C.L."/>
            <person name="Stajich J.E."/>
            <person name="Farrell T.M."/>
            <person name="Glorioso B.M."/>
            <person name="Lawson B."/>
            <person name="Price S.J."/>
            <person name="Stengle A.G."/>
            <person name="Grear D.A."/>
            <person name="Lorch J.M."/>
        </authorList>
    </citation>
    <scope>NUCLEOTIDE SEQUENCE</scope>
    <source>
        <strain evidence="1">NWHC 24266-5</strain>
    </source>
</reference>
<proteinExistence type="predicted"/>
<comment type="caution">
    <text evidence="1">The sequence shown here is derived from an EMBL/GenBank/DDBJ whole genome shotgun (WGS) entry which is preliminary data.</text>
</comment>
<gene>
    <name evidence="1" type="primary">ats1</name>
    <name evidence="1" type="ORF">LOY88_005202</name>
</gene>
<evidence type="ECO:0000313" key="1">
    <source>
        <dbReference type="EMBL" id="KAI2383566.1"/>
    </source>
</evidence>
<sequence>MSGPPSIRHATTHDVPTILDFIRAGAAATSSLDHVEATETSLRATLNFADSPAGHPGVARTLLLEAPEGVVAGMAVYYYNYSTWRAKPGVILEELFVRPEFRRRGYARRLIAELAGEVRRIGGVRVEWVCLRDNAAALQLYESLGATRMEDWVTLRVSGEALDRLAEV</sequence>
<dbReference type="EMBL" id="JALBCA010000088">
    <property type="protein sequence ID" value="KAI2383566.1"/>
    <property type="molecule type" value="Genomic_DNA"/>
</dbReference>
<protein>
    <submittedName>
        <fullName evidence="1">Peroxygenase 1</fullName>
    </submittedName>
</protein>
<organism evidence="1">
    <name type="scientific">Ophidiomyces ophidiicola</name>
    <dbReference type="NCBI Taxonomy" id="1387563"/>
    <lineage>
        <taxon>Eukaryota</taxon>
        <taxon>Fungi</taxon>
        <taxon>Dikarya</taxon>
        <taxon>Ascomycota</taxon>
        <taxon>Pezizomycotina</taxon>
        <taxon>Eurotiomycetes</taxon>
        <taxon>Eurotiomycetidae</taxon>
        <taxon>Onygenales</taxon>
        <taxon>Onygenaceae</taxon>
        <taxon>Ophidiomyces</taxon>
    </lineage>
</organism>
<accession>A0ACB8URI2</accession>